<keyword evidence="4 6" id="KW-0804">Transcription</keyword>
<dbReference type="GO" id="GO:0035267">
    <property type="term" value="C:NuA4 histone acetyltransferase complex"/>
    <property type="evidence" value="ECO:0007669"/>
    <property type="project" value="InterPro"/>
</dbReference>
<accession>A0AAX6E1U3</accession>
<proteinExistence type="inferred from homology"/>
<evidence type="ECO:0000256" key="7">
    <source>
        <dbReference type="SAM" id="Coils"/>
    </source>
</evidence>
<evidence type="ECO:0000256" key="2">
    <source>
        <dbReference type="ARBA" id="ARBA00008035"/>
    </source>
</evidence>
<evidence type="ECO:0000313" key="11">
    <source>
        <dbReference type="Proteomes" id="UP001140949"/>
    </source>
</evidence>
<dbReference type="Proteomes" id="UP001140949">
    <property type="component" value="Unassembled WGS sequence"/>
</dbReference>
<organism evidence="10 11">
    <name type="scientific">Iris pallida</name>
    <name type="common">Sweet iris</name>
    <dbReference type="NCBI Taxonomy" id="29817"/>
    <lineage>
        <taxon>Eukaryota</taxon>
        <taxon>Viridiplantae</taxon>
        <taxon>Streptophyta</taxon>
        <taxon>Embryophyta</taxon>
        <taxon>Tracheophyta</taxon>
        <taxon>Spermatophyta</taxon>
        <taxon>Magnoliopsida</taxon>
        <taxon>Liliopsida</taxon>
        <taxon>Asparagales</taxon>
        <taxon>Iridaceae</taxon>
        <taxon>Iridoideae</taxon>
        <taxon>Irideae</taxon>
        <taxon>Iris</taxon>
    </lineage>
</organism>
<feature type="coiled-coil region" evidence="7">
    <location>
        <begin position="787"/>
        <end position="817"/>
    </location>
</feature>
<evidence type="ECO:0000256" key="8">
    <source>
        <dbReference type="SAM" id="MobiDB-lite"/>
    </source>
</evidence>
<evidence type="ECO:0000256" key="4">
    <source>
        <dbReference type="ARBA" id="ARBA00023163"/>
    </source>
</evidence>
<feature type="compositionally biased region" description="Basic residues" evidence="8">
    <location>
        <begin position="393"/>
        <end position="410"/>
    </location>
</feature>
<dbReference type="InterPro" id="IPR019542">
    <property type="entry name" value="Enhancer_polycomb-like_N"/>
</dbReference>
<keyword evidence="11" id="KW-1185">Reference proteome</keyword>
<evidence type="ECO:0000256" key="6">
    <source>
        <dbReference type="RuleBase" id="RU361124"/>
    </source>
</evidence>
<reference evidence="10" key="2">
    <citation type="submission" date="2023-04" db="EMBL/GenBank/DDBJ databases">
        <authorList>
            <person name="Bruccoleri R.E."/>
            <person name="Oakeley E.J."/>
            <person name="Faust A.-M."/>
            <person name="Dessus-Babus S."/>
            <person name="Altorfer M."/>
            <person name="Burckhardt D."/>
            <person name="Oertli M."/>
            <person name="Naumann U."/>
            <person name="Petersen F."/>
            <person name="Wong J."/>
        </authorList>
    </citation>
    <scope>NUCLEOTIDE SEQUENCE</scope>
    <source>
        <strain evidence="10">GSM-AAB239-AS_SAM_17_03QT</strain>
        <tissue evidence="10">Leaf</tissue>
    </source>
</reference>
<feature type="compositionally biased region" description="Low complexity" evidence="8">
    <location>
        <begin position="464"/>
        <end position="474"/>
    </location>
</feature>
<dbReference type="GO" id="GO:0006357">
    <property type="term" value="P:regulation of transcription by RNA polymerase II"/>
    <property type="evidence" value="ECO:0007669"/>
    <property type="project" value="InterPro"/>
</dbReference>
<dbReference type="EMBL" id="JANAVB010040419">
    <property type="protein sequence ID" value="KAJ6798052.1"/>
    <property type="molecule type" value="Genomic_DNA"/>
</dbReference>
<dbReference type="PANTHER" id="PTHR14898">
    <property type="entry name" value="ENHANCER OF POLYCOMB"/>
    <property type="match status" value="1"/>
</dbReference>
<comment type="caution">
    <text evidence="10">The sequence shown here is derived from an EMBL/GenBank/DDBJ whole genome shotgun (WGS) entry which is preliminary data.</text>
</comment>
<feature type="region of interest" description="Disordered" evidence="8">
    <location>
        <begin position="393"/>
        <end position="419"/>
    </location>
</feature>
<name>A0AAX6E1U3_IRIPA</name>
<keyword evidence="5 6" id="KW-0539">Nucleus</keyword>
<feature type="region of interest" description="Disordered" evidence="8">
    <location>
        <begin position="458"/>
        <end position="482"/>
    </location>
</feature>
<protein>
    <recommendedName>
        <fullName evidence="6">Enhancer of polycomb-like protein</fullName>
    </recommendedName>
</protein>
<comment type="subcellular location">
    <subcellularLocation>
        <location evidence="1 6">Nucleus</location>
    </subcellularLocation>
</comment>
<dbReference type="GO" id="GO:0005634">
    <property type="term" value="C:nucleus"/>
    <property type="evidence" value="ECO:0007669"/>
    <property type="project" value="UniProtKB-SubCell"/>
</dbReference>
<feature type="domain" description="Enhancer of polycomb-like N-terminal" evidence="9">
    <location>
        <begin position="595"/>
        <end position="695"/>
    </location>
</feature>
<evidence type="ECO:0000256" key="5">
    <source>
        <dbReference type="ARBA" id="ARBA00023242"/>
    </source>
</evidence>
<feature type="region of interest" description="Disordered" evidence="8">
    <location>
        <begin position="21"/>
        <end position="97"/>
    </location>
</feature>
<sequence>MRKHARSEGNRKILRRRVFESAAGDEEGARAEIGSRVFPFRTPPQAAPASMPTAGARRSTRVFVKSGGDAEPGRVLRSGRQVSAPKPRSGWMKVLHGGADGDGSWWKGGWTKPETVMKEEEEKKKERMCDIVYSRKRRRTAASSLTTERSDGKDRRFGIVFSRKQQRKEKNLSPLVEETRIESSAASSLSKNFGGIGGSLRLTVVVDSPNGRFARILVSVMSWVTRVRVRFRDLAAFLSSGVIASVFSANGIHFSTVEDGKNDTLVGSSSSGCGFCRIDGARAFIPLVSLNFTSIPDFFNYLHSARILASFHLSAILFREQMMGLQGNVSARVPNNDCNSSVPSEAGVTGTEFIVSETPVVRRNELSIVIGIPAVFPQSSVTMNNGYGFKFRKHQKKRSSLRNSRTRKPSRLNSRFGTSDSYRKSVHVSSASKLDFCVDPVRMKPHDTCFPDLFDGTEESDVASSPGSSSKQRSPVGKKSPIEKIKELRSELAEVRQNIDSARCKANILVTETDRCWREDEAEVMLEMSDSQEWLIAVKRLGSLKYLHKPQDLKPCVVNRFTHAYMWCGDERWKLEFCNKWDWYVFKELHMECRERNTQEVPVKIIPVPGVREVSGYEDDTAPSFIRPDIYIQMVDDEVGRALTSKVARYDMDSADEECLRQFNSSSYSTEEEEKVGFSCMSEENFEKIIFNLERDAYNCVDDPSNKERALDLCQGLGKRDMVSVVYDYWLKKRKQKRASLVRVFQGLPLRRAQVLHKPFLKKKRSFKRQRSQVEQRQAGRDKPVFILQAEKEAEKVQEAENAAKRAAEIAIQLRARAQMLFANADLAVYRSTMALRIAETICASSEEESPDIRSSVLSD</sequence>
<evidence type="ECO:0000256" key="3">
    <source>
        <dbReference type="ARBA" id="ARBA00023015"/>
    </source>
</evidence>
<reference evidence="10" key="1">
    <citation type="journal article" date="2023" name="GigaByte">
        <title>Genome assembly of the bearded iris, Iris pallida Lam.</title>
        <authorList>
            <person name="Bruccoleri R.E."/>
            <person name="Oakeley E.J."/>
            <person name="Faust A.M.E."/>
            <person name="Altorfer M."/>
            <person name="Dessus-Babus S."/>
            <person name="Burckhardt D."/>
            <person name="Oertli M."/>
            <person name="Naumann U."/>
            <person name="Petersen F."/>
            <person name="Wong J."/>
        </authorList>
    </citation>
    <scope>NUCLEOTIDE SEQUENCE</scope>
    <source>
        <strain evidence="10">GSM-AAB239-AS_SAM_17_03QT</strain>
    </source>
</reference>
<evidence type="ECO:0000259" key="9">
    <source>
        <dbReference type="Pfam" id="PF10513"/>
    </source>
</evidence>
<gene>
    <name evidence="10" type="ORF">M6B38_212920</name>
</gene>
<evidence type="ECO:0000313" key="10">
    <source>
        <dbReference type="EMBL" id="KAJ6798052.1"/>
    </source>
</evidence>
<dbReference type="AlphaFoldDB" id="A0AAX6E1U3"/>
<dbReference type="InterPro" id="IPR024943">
    <property type="entry name" value="Enhancer_polycomb"/>
</dbReference>
<keyword evidence="7" id="KW-0175">Coiled coil</keyword>
<evidence type="ECO:0000256" key="1">
    <source>
        <dbReference type="ARBA" id="ARBA00004123"/>
    </source>
</evidence>
<keyword evidence="3 6" id="KW-0805">Transcription regulation</keyword>
<comment type="similarity">
    <text evidence="2 6">Belongs to the enhancer of polycomb family.</text>
</comment>
<dbReference type="Pfam" id="PF10513">
    <property type="entry name" value="EPL1"/>
    <property type="match status" value="1"/>
</dbReference>